<name>A0A975IF18_9SPIR</name>
<keyword evidence="3" id="KW-1185">Reference proteome</keyword>
<feature type="transmembrane region" description="Helical" evidence="1">
    <location>
        <begin position="82"/>
        <end position="107"/>
    </location>
</feature>
<keyword evidence="1" id="KW-0472">Membrane</keyword>
<reference evidence="2 3" key="1">
    <citation type="journal article" date="2021" name="Microbiol. Resour. Announc.">
        <title>Complete Genome Sequences of Three Human Oral Treponema parvum Isolates.</title>
        <authorList>
            <person name="Zeng H."/>
            <person name="Watt R.M."/>
        </authorList>
    </citation>
    <scope>NUCLEOTIDE SEQUENCE [LARGE SCALE GENOMIC DNA]</scope>
    <source>
        <strain evidence="2 3">ATCC 700770</strain>
    </source>
</reference>
<sequence length="365" mass="43665">MLPFYLLWLIIALFSNNEIFISQNKYLNKSLKLLAFYVIFFYLIIFTVFKGNVGADYNSYMLFFNLGKFKDYKDTLFSIEPLFWYLSRLFFVLNLPFECFWFLLATITLILKFRFYKNMSPYLTVSLLIYLSGMFIERDFDGIRQGLSISFCYIGILALLRSNKKEFLIYCLIGILFHYSSVVFLISPFFLKIRMRKFVYYVILMLGFIFVLMRLNFLVFVVNFIPLSYLKAKVNVYMSINEYSKAVGINIGILVRIMIFTLFIIKGNRFGIDDEKYNLLLNGLFFSIICFLFFNNMDILAHRLAYGFREFQIIIIPMIFKKIKAKEKPVVYSFIIVYSFVMFYRMINTPLLRTYYQYTNLLFNF</sequence>
<evidence type="ECO:0000256" key="1">
    <source>
        <dbReference type="SAM" id="Phobius"/>
    </source>
</evidence>
<evidence type="ECO:0000313" key="2">
    <source>
        <dbReference type="EMBL" id="QTQ14521.1"/>
    </source>
</evidence>
<keyword evidence="1" id="KW-1133">Transmembrane helix</keyword>
<evidence type="ECO:0000313" key="3">
    <source>
        <dbReference type="Proteomes" id="UP000671908"/>
    </source>
</evidence>
<feature type="transmembrane region" description="Helical" evidence="1">
    <location>
        <begin position="34"/>
        <end position="53"/>
    </location>
</feature>
<feature type="transmembrane region" description="Helical" evidence="1">
    <location>
        <begin position="142"/>
        <end position="160"/>
    </location>
</feature>
<feature type="transmembrane region" description="Helical" evidence="1">
    <location>
        <begin position="6"/>
        <end position="22"/>
    </location>
</feature>
<dbReference type="Proteomes" id="UP000671908">
    <property type="component" value="Chromosome"/>
</dbReference>
<feature type="transmembrane region" description="Helical" evidence="1">
    <location>
        <begin position="277"/>
        <end position="294"/>
    </location>
</feature>
<accession>A0A975IF18</accession>
<organism evidence="2 3">
    <name type="scientific">Treponema parvum</name>
    <dbReference type="NCBI Taxonomy" id="138851"/>
    <lineage>
        <taxon>Bacteria</taxon>
        <taxon>Pseudomonadati</taxon>
        <taxon>Spirochaetota</taxon>
        <taxon>Spirochaetia</taxon>
        <taxon>Spirochaetales</taxon>
        <taxon>Treponemataceae</taxon>
        <taxon>Treponema</taxon>
    </lineage>
</organism>
<feature type="transmembrane region" description="Helical" evidence="1">
    <location>
        <begin position="119"/>
        <end position="136"/>
    </location>
</feature>
<feature type="transmembrane region" description="Helical" evidence="1">
    <location>
        <begin position="198"/>
        <end position="225"/>
    </location>
</feature>
<protein>
    <submittedName>
        <fullName evidence="2">EpsG family protein</fullName>
    </submittedName>
</protein>
<gene>
    <name evidence="2" type="ORF">HRQ91_08670</name>
</gene>
<dbReference type="EMBL" id="CP054142">
    <property type="protein sequence ID" value="QTQ14521.1"/>
    <property type="molecule type" value="Genomic_DNA"/>
</dbReference>
<proteinExistence type="predicted"/>
<feature type="transmembrane region" description="Helical" evidence="1">
    <location>
        <begin position="246"/>
        <end position="265"/>
    </location>
</feature>
<dbReference type="InterPro" id="IPR049458">
    <property type="entry name" value="EpsG-like"/>
</dbReference>
<keyword evidence="1" id="KW-0812">Transmembrane</keyword>
<dbReference type="Pfam" id="PF14897">
    <property type="entry name" value="EpsG"/>
    <property type="match status" value="1"/>
</dbReference>
<dbReference type="AlphaFoldDB" id="A0A975IF18"/>
<feature type="transmembrane region" description="Helical" evidence="1">
    <location>
        <begin position="167"/>
        <end position="186"/>
    </location>
</feature>
<feature type="transmembrane region" description="Helical" evidence="1">
    <location>
        <begin position="330"/>
        <end position="347"/>
    </location>
</feature>
<dbReference type="KEGG" id="tpav:HRQ91_08670"/>
<dbReference type="RefSeq" id="WP_210119174.1">
    <property type="nucleotide sequence ID" value="NZ_CP054142.1"/>
</dbReference>